<evidence type="ECO:0000313" key="3">
    <source>
        <dbReference type="Proteomes" id="UP001293254"/>
    </source>
</evidence>
<dbReference type="Proteomes" id="UP001293254">
    <property type="component" value="Unassembled WGS sequence"/>
</dbReference>
<dbReference type="AlphaFoldDB" id="A0AAE1YC32"/>
<sequence>MEKDINATTNELALVTEDANYSGLHEVLDEHYEPRNGASYVHDVAGHTTDLGGNTNEQFEGQDASAQVDEFQESISKFEARDWQQVTNVALIEWVDNSREETARSWQESSANQWLQGTSDNDVVEQDQMQESHED</sequence>
<reference evidence="2" key="1">
    <citation type="submission" date="2020-06" db="EMBL/GenBank/DDBJ databases">
        <authorList>
            <person name="Li T."/>
            <person name="Hu X."/>
            <person name="Zhang T."/>
            <person name="Song X."/>
            <person name="Zhang H."/>
            <person name="Dai N."/>
            <person name="Sheng W."/>
            <person name="Hou X."/>
            <person name="Wei L."/>
        </authorList>
    </citation>
    <scope>NUCLEOTIDE SEQUENCE</scope>
    <source>
        <strain evidence="2">3651</strain>
        <tissue evidence="2">Leaf</tissue>
    </source>
</reference>
<organism evidence="2 3">
    <name type="scientific">Sesamum alatum</name>
    <dbReference type="NCBI Taxonomy" id="300844"/>
    <lineage>
        <taxon>Eukaryota</taxon>
        <taxon>Viridiplantae</taxon>
        <taxon>Streptophyta</taxon>
        <taxon>Embryophyta</taxon>
        <taxon>Tracheophyta</taxon>
        <taxon>Spermatophyta</taxon>
        <taxon>Magnoliopsida</taxon>
        <taxon>eudicotyledons</taxon>
        <taxon>Gunneridae</taxon>
        <taxon>Pentapetalae</taxon>
        <taxon>asterids</taxon>
        <taxon>lamiids</taxon>
        <taxon>Lamiales</taxon>
        <taxon>Pedaliaceae</taxon>
        <taxon>Sesamum</taxon>
    </lineage>
</organism>
<proteinExistence type="predicted"/>
<reference evidence="2" key="2">
    <citation type="journal article" date="2024" name="Plant">
        <title>Genomic evolution and insights into agronomic trait innovations of Sesamum species.</title>
        <authorList>
            <person name="Miao H."/>
            <person name="Wang L."/>
            <person name="Qu L."/>
            <person name="Liu H."/>
            <person name="Sun Y."/>
            <person name="Le M."/>
            <person name="Wang Q."/>
            <person name="Wei S."/>
            <person name="Zheng Y."/>
            <person name="Lin W."/>
            <person name="Duan Y."/>
            <person name="Cao H."/>
            <person name="Xiong S."/>
            <person name="Wang X."/>
            <person name="Wei L."/>
            <person name="Li C."/>
            <person name="Ma Q."/>
            <person name="Ju M."/>
            <person name="Zhao R."/>
            <person name="Li G."/>
            <person name="Mu C."/>
            <person name="Tian Q."/>
            <person name="Mei H."/>
            <person name="Zhang T."/>
            <person name="Gao T."/>
            <person name="Zhang H."/>
        </authorList>
    </citation>
    <scope>NUCLEOTIDE SEQUENCE</scope>
    <source>
        <strain evidence="2">3651</strain>
    </source>
</reference>
<dbReference type="EMBL" id="JACGWO010000005">
    <property type="protein sequence ID" value="KAK4427036.1"/>
    <property type="molecule type" value="Genomic_DNA"/>
</dbReference>
<protein>
    <submittedName>
        <fullName evidence="2">Uncharacterized protein</fullName>
    </submittedName>
</protein>
<keyword evidence="3" id="KW-1185">Reference proteome</keyword>
<gene>
    <name evidence="2" type="ORF">Salat_1472500</name>
</gene>
<name>A0AAE1YC32_9LAMI</name>
<feature type="compositionally biased region" description="Polar residues" evidence="1">
    <location>
        <begin position="104"/>
        <end position="121"/>
    </location>
</feature>
<evidence type="ECO:0000256" key="1">
    <source>
        <dbReference type="SAM" id="MobiDB-lite"/>
    </source>
</evidence>
<accession>A0AAE1YC32</accession>
<feature type="region of interest" description="Disordered" evidence="1">
    <location>
        <begin position="103"/>
        <end position="135"/>
    </location>
</feature>
<comment type="caution">
    <text evidence="2">The sequence shown here is derived from an EMBL/GenBank/DDBJ whole genome shotgun (WGS) entry which is preliminary data.</text>
</comment>
<evidence type="ECO:0000313" key="2">
    <source>
        <dbReference type="EMBL" id="KAK4427036.1"/>
    </source>
</evidence>